<gene>
    <name evidence="2" type="ORF">Taro_027496</name>
</gene>
<accession>A0A843VMN0</accession>
<proteinExistence type="predicted"/>
<comment type="caution">
    <text evidence="2">The sequence shown here is derived from an EMBL/GenBank/DDBJ whole genome shotgun (WGS) entry which is preliminary data.</text>
</comment>
<dbReference type="EMBL" id="NMUH01001720">
    <property type="protein sequence ID" value="MQL94830.1"/>
    <property type="molecule type" value="Genomic_DNA"/>
</dbReference>
<evidence type="ECO:0000313" key="3">
    <source>
        <dbReference type="Proteomes" id="UP000652761"/>
    </source>
</evidence>
<name>A0A843VMN0_COLES</name>
<evidence type="ECO:0000313" key="2">
    <source>
        <dbReference type="EMBL" id="MQL94830.1"/>
    </source>
</evidence>
<dbReference type="OrthoDB" id="1927968at2759"/>
<protein>
    <recommendedName>
        <fullName evidence="4">Hydroxyproline-rich glycoprotein family protein</fullName>
    </recommendedName>
</protein>
<dbReference type="InterPro" id="IPR040420">
    <property type="entry name" value="At1g76660-like"/>
</dbReference>
<dbReference type="PANTHER" id="PTHR31798:SF10">
    <property type="entry name" value="OS02G0822000 PROTEIN"/>
    <property type="match status" value="1"/>
</dbReference>
<evidence type="ECO:0000256" key="1">
    <source>
        <dbReference type="SAM" id="MobiDB-lite"/>
    </source>
</evidence>
<feature type="region of interest" description="Disordered" evidence="1">
    <location>
        <begin position="230"/>
        <end position="251"/>
    </location>
</feature>
<organism evidence="2 3">
    <name type="scientific">Colocasia esculenta</name>
    <name type="common">Wild taro</name>
    <name type="synonym">Arum esculentum</name>
    <dbReference type="NCBI Taxonomy" id="4460"/>
    <lineage>
        <taxon>Eukaryota</taxon>
        <taxon>Viridiplantae</taxon>
        <taxon>Streptophyta</taxon>
        <taxon>Embryophyta</taxon>
        <taxon>Tracheophyta</taxon>
        <taxon>Spermatophyta</taxon>
        <taxon>Magnoliopsida</taxon>
        <taxon>Liliopsida</taxon>
        <taxon>Araceae</taxon>
        <taxon>Aroideae</taxon>
        <taxon>Colocasieae</taxon>
        <taxon>Colocasia</taxon>
    </lineage>
</organism>
<dbReference type="Proteomes" id="UP000652761">
    <property type="component" value="Unassembled WGS sequence"/>
</dbReference>
<sequence>MRLPSLSLSVCPNGVASFAASSPDEARFPNRVSTGEILGLWRKNFAAGPLFGDLGAAICKLDVVDRGNLEFHRWGGVMRGVNNSVETVNAAATAIVAAESRVQQVTSPRRRWGGCFSIYWCFGYQKHDKRVGHAAFVPEPTLPGAGPLPLENSTLPPPPVLPFVAPPSSPASFFQSEPTSATLSPAGPLSLTALSANAYSPGGPASIFAIGPYANETQLVSPPVFSTFTTEPSTAPFTPPPEPVHLTTPSSPEVPFAKLLTSEHRKGETYEFQTYQLYPGSPISHLISPSSVCSGTSSPFPDREFQSSVGSYLPALPRGEPPKILTAEELTFQNLGARRSSRNCDLLLDGQNAASVSDSDNRYRNGDTVVEHRVSFEITVEEVARCLAKESTFSGRVASSSPEIGQNSDAIPSSEVGRVGETYHELPEKLQHSTSLGTAKEFKFDNADGTSAETNVGPDWWANEKVTGSESGHRKNWVFFPLIPSGVS</sequence>
<dbReference type="PANTHER" id="PTHR31798">
    <property type="entry name" value="HYDROXYPROLINE-RICH GLYCOPROTEIN-LIKE"/>
    <property type="match status" value="1"/>
</dbReference>
<dbReference type="AlphaFoldDB" id="A0A843VMN0"/>
<reference evidence="2" key="1">
    <citation type="submission" date="2017-07" db="EMBL/GenBank/DDBJ databases">
        <title>Taro Niue Genome Assembly and Annotation.</title>
        <authorList>
            <person name="Atibalentja N."/>
            <person name="Keating K."/>
            <person name="Fields C.J."/>
        </authorList>
    </citation>
    <scope>NUCLEOTIDE SEQUENCE</scope>
    <source>
        <strain evidence="2">Niue_2</strain>
        <tissue evidence="2">Leaf</tissue>
    </source>
</reference>
<keyword evidence="3" id="KW-1185">Reference proteome</keyword>
<evidence type="ECO:0008006" key="4">
    <source>
        <dbReference type="Google" id="ProtNLM"/>
    </source>
</evidence>